<evidence type="ECO:0000256" key="1">
    <source>
        <dbReference type="SAM" id="SignalP"/>
    </source>
</evidence>
<dbReference type="PROSITE" id="PS51257">
    <property type="entry name" value="PROKAR_LIPOPROTEIN"/>
    <property type="match status" value="1"/>
</dbReference>
<dbReference type="RefSeq" id="WP_201246161.1">
    <property type="nucleotide sequence ID" value="NZ_NHSF01000063.1"/>
</dbReference>
<keyword evidence="3" id="KW-1185">Reference proteome</keyword>
<gene>
    <name evidence="2" type="ORF">CCR82_12560</name>
</gene>
<dbReference type="Proteomes" id="UP001296967">
    <property type="component" value="Unassembled WGS sequence"/>
</dbReference>
<protein>
    <recommendedName>
        <fullName evidence="4">Lipoprotein</fullName>
    </recommendedName>
</protein>
<dbReference type="AlphaFoldDB" id="A0AAJ0UH14"/>
<sequence>MKQATIRRAAAALGSLLIGSGLLAGCANPGEDVRVRLCKDLVAGQLGTTQFDWTQVSTKTPGYQDAIVSLRWSNAGGDESAGSATCAYPYNAVEDTAQQLADPLSAYATSPSEVLINGETLRGQALADAVAQAMQRQGRELIDAASETIGQ</sequence>
<keyword evidence="1" id="KW-0732">Signal</keyword>
<comment type="caution">
    <text evidence="2">The sequence shown here is derived from an EMBL/GenBank/DDBJ whole genome shotgun (WGS) entry which is preliminary data.</text>
</comment>
<reference evidence="2" key="2">
    <citation type="journal article" date="2020" name="Microorganisms">
        <title>Osmotic Adaptation and Compatible Solute Biosynthesis of Phototrophic Bacteria as Revealed from Genome Analyses.</title>
        <authorList>
            <person name="Imhoff J.F."/>
            <person name="Rahn T."/>
            <person name="Kunzel S."/>
            <person name="Keller A."/>
            <person name="Neulinger S.C."/>
        </authorList>
    </citation>
    <scope>NUCLEOTIDE SEQUENCE</scope>
    <source>
        <strain evidence="2">DSM 4395</strain>
    </source>
</reference>
<reference evidence="2" key="1">
    <citation type="submission" date="2017-05" db="EMBL/GenBank/DDBJ databases">
        <authorList>
            <person name="Imhoff J.F."/>
            <person name="Rahn T."/>
            <person name="Kuenzel S."/>
            <person name="Neulinger S.C."/>
        </authorList>
    </citation>
    <scope>NUCLEOTIDE SEQUENCE</scope>
    <source>
        <strain evidence="2">DSM 4395</strain>
    </source>
</reference>
<feature type="chain" id="PRO_5042506580" description="Lipoprotein" evidence="1">
    <location>
        <begin position="25"/>
        <end position="151"/>
    </location>
</feature>
<organism evidence="2 3">
    <name type="scientific">Halochromatium salexigens</name>
    <name type="common">Chromatium salexigens</name>
    <dbReference type="NCBI Taxonomy" id="49447"/>
    <lineage>
        <taxon>Bacteria</taxon>
        <taxon>Pseudomonadati</taxon>
        <taxon>Pseudomonadota</taxon>
        <taxon>Gammaproteobacteria</taxon>
        <taxon>Chromatiales</taxon>
        <taxon>Chromatiaceae</taxon>
        <taxon>Halochromatium</taxon>
    </lineage>
</organism>
<dbReference type="EMBL" id="NHSF01000063">
    <property type="protein sequence ID" value="MBK5931323.1"/>
    <property type="molecule type" value="Genomic_DNA"/>
</dbReference>
<feature type="signal peptide" evidence="1">
    <location>
        <begin position="1"/>
        <end position="24"/>
    </location>
</feature>
<proteinExistence type="predicted"/>
<name>A0AAJ0UH14_HALSE</name>
<evidence type="ECO:0000313" key="2">
    <source>
        <dbReference type="EMBL" id="MBK5931323.1"/>
    </source>
</evidence>
<accession>A0AAJ0UH14</accession>
<evidence type="ECO:0008006" key="4">
    <source>
        <dbReference type="Google" id="ProtNLM"/>
    </source>
</evidence>
<evidence type="ECO:0000313" key="3">
    <source>
        <dbReference type="Proteomes" id="UP001296967"/>
    </source>
</evidence>